<dbReference type="STRING" id="408015.SXIM_16650"/>
<keyword evidence="2" id="KW-1185">Reference proteome</keyword>
<dbReference type="Proteomes" id="UP000034034">
    <property type="component" value="Chromosome"/>
</dbReference>
<evidence type="ECO:0000313" key="1">
    <source>
        <dbReference type="EMBL" id="AKG43049.1"/>
    </source>
</evidence>
<protein>
    <submittedName>
        <fullName evidence="1">Uncharacterized protein</fullName>
    </submittedName>
</protein>
<dbReference type="KEGG" id="sxi:SXIM_16650"/>
<gene>
    <name evidence="1" type="ORF">SXIM_16650</name>
</gene>
<proteinExistence type="predicted"/>
<organism evidence="1 2">
    <name type="scientific">Streptomyces xiamenensis</name>
    <dbReference type="NCBI Taxonomy" id="408015"/>
    <lineage>
        <taxon>Bacteria</taxon>
        <taxon>Bacillati</taxon>
        <taxon>Actinomycetota</taxon>
        <taxon>Actinomycetes</taxon>
        <taxon>Kitasatosporales</taxon>
        <taxon>Streptomycetaceae</taxon>
        <taxon>Streptomyces</taxon>
    </lineage>
</organism>
<dbReference type="EMBL" id="CP009922">
    <property type="protein sequence ID" value="AKG43049.1"/>
    <property type="molecule type" value="Genomic_DNA"/>
</dbReference>
<reference evidence="1" key="1">
    <citation type="submission" date="2019-08" db="EMBL/GenBank/DDBJ databases">
        <title>Complete genome sequence of a mangrove-derived Streptomyces xiamenensis.</title>
        <authorList>
            <person name="Xu J."/>
        </authorList>
    </citation>
    <scope>NUCLEOTIDE SEQUENCE</scope>
    <source>
        <strain evidence="1">318</strain>
    </source>
</reference>
<name>A0A0F7FSC8_9ACTN</name>
<dbReference type="AlphaFoldDB" id="A0A0F7FSC8"/>
<accession>A0A0F7FSC8</accession>
<sequence length="67" mass="7525">MPEHQRGKPREHGSCPLFREPWSPAHRRCRRRVLVCCQGRGAGRPECDMADAASGETWVTPGGKLVR</sequence>
<dbReference type="HOGENOM" id="CLU_2810825_0_0_11"/>
<evidence type="ECO:0000313" key="2">
    <source>
        <dbReference type="Proteomes" id="UP000034034"/>
    </source>
</evidence>